<reference evidence="1 2" key="1">
    <citation type="submission" date="2017-11" db="EMBL/GenBank/DDBJ databases">
        <title>De-novo sequencing of pomegranate (Punica granatum L.) genome.</title>
        <authorList>
            <person name="Akparov Z."/>
            <person name="Amiraslanov A."/>
            <person name="Hajiyeva S."/>
            <person name="Abbasov M."/>
            <person name="Kaur K."/>
            <person name="Hamwieh A."/>
            <person name="Solovyev V."/>
            <person name="Salamov A."/>
            <person name="Braich B."/>
            <person name="Kosarev P."/>
            <person name="Mahmoud A."/>
            <person name="Hajiyev E."/>
            <person name="Babayeva S."/>
            <person name="Izzatullayeva V."/>
            <person name="Mammadov A."/>
            <person name="Mammadov A."/>
            <person name="Sharifova S."/>
            <person name="Ojaghi J."/>
            <person name="Eynullazada K."/>
            <person name="Bayramov B."/>
            <person name="Abdulazimova A."/>
            <person name="Shahmuradov I."/>
        </authorList>
    </citation>
    <scope>NUCLEOTIDE SEQUENCE [LARGE SCALE GENOMIC DNA]</scope>
    <source>
        <strain evidence="2">cv. AG2017</strain>
        <tissue evidence="1">Leaf</tissue>
    </source>
</reference>
<dbReference type="EMBL" id="PGOL01001024">
    <property type="protein sequence ID" value="PKI61612.1"/>
    <property type="molecule type" value="Genomic_DNA"/>
</dbReference>
<comment type="caution">
    <text evidence="1">The sequence shown here is derived from an EMBL/GenBank/DDBJ whole genome shotgun (WGS) entry which is preliminary data.</text>
</comment>
<evidence type="ECO:0000313" key="2">
    <source>
        <dbReference type="Proteomes" id="UP000233551"/>
    </source>
</evidence>
<name>A0A2I0JZD1_PUNGR</name>
<organism evidence="1 2">
    <name type="scientific">Punica granatum</name>
    <name type="common">Pomegranate</name>
    <dbReference type="NCBI Taxonomy" id="22663"/>
    <lineage>
        <taxon>Eukaryota</taxon>
        <taxon>Viridiplantae</taxon>
        <taxon>Streptophyta</taxon>
        <taxon>Embryophyta</taxon>
        <taxon>Tracheophyta</taxon>
        <taxon>Spermatophyta</taxon>
        <taxon>Magnoliopsida</taxon>
        <taxon>eudicotyledons</taxon>
        <taxon>Gunneridae</taxon>
        <taxon>Pentapetalae</taxon>
        <taxon>rosids</taxon>
        <taxon>malvids</taxon>
        <taxon>Myrtales</taxon>
        <taxon>Lythraceae</taxon>
        <taxon>Punica</taxon>
    </lineage>
</organism>
<sequence>MSFSVEIYIWSFIAYIADSTFNLNHGPRTHDQSRLELPPDSTPSQVDLVTSRARLGVPSAQLRVHARTLVLHVLRHRLLLACAHARAPRAQTSHPRVHVLALLPPRASARTPARKLGSRHLPTLTTRAPAHPNAWLVHPNTLPKIQPSHPTL</sequence>
<accession>A0A2I0JZD1</accession>
<proteinExistence type="predicted"/>
<dbReference type="AlphaFoldDB" id="A0A2I0JZD1"/>
<dbReference type="Proteomes" id="UP000233551">
    <property type="component" value="Unassembled WGS sequence"/>
</dbReference>
<evidence type="ECO:0000313" key="1">
    <source>
        <dbReference type="EMBL" id="PKI61612.1"/>
    </source>
</evidence>
<keyword evidence="2" id="KW-1185">Reference proteome</keyword>
<gene>
    <name evidence="1" type="ORF">CRG98_017987</name>
</gene>
<protein>
    <submittedName>
        <fullName evidence="1">Uncharacterized protein</fullName>
    </submittedName>
</protein>